<feature type="region of interest" description="Disordered" evidence="1">
    <location>
        <begin position="1"/>
        <end position="46"/>
    </location>
</feature>
<evidence type="ECO:0000313" key="2">
    <source>
        <dbReference type="EMBL" id="KAK7038638.1"/>
    </source>
</evidence>
<feature type="region of interest" description="Disordered" evidence="1">
    <location>
        <begin position="86"/>
        <end position="106"/>
    </location>
</feature>
<accession>A0AAW0CK06</accession>
<feature type="compositionally biased region" description="Polar residues" evidence="1">
    <location>
        <begin position="14"/>
        <end position="26"/>
    </location>
</feature>
<keyword evidence="3" id="KW-1185">Reference proteome</keyword>
<comment type="caution">
    <text evidence="2">The sequence shown here is derived from an EMBL/GenBank/DDBJ whole genome shotgun (WGS) entry which is preliminary data.</text>
</comment>
<feature type="region of interest" description="Disordered" evidence="1">
    <location>
        <begin position="134"/>
        <end position="161"/>
    </location>
</feature>
<proteinExistence type="predicted"/>
<protein>
    <submittedName>
        <fullName evidence="2">Uncharacterized protein</fullName>
    </submittedName>
</protein>
<gene>
    <name evidence="2" type="ORF">R3P38DRAFT_548968</name>
</gene>
<organism evidence="2 3">
    <name type="scientific">Favolaschia claudopus</name>
    <dbReference type="NCBI Taxonomy" id="2862362"/>
    <lineage>
        <taxon>Eukaryota</taxon>
        <taxon>Fungi</taxon>
        <taxon>Dikarya</taxon>
        <taxon>Basidiomycota</taxon>
        <taxon>Agaricomycotina</taxon>
        <taxon>Agaricomycetes</taxon>
        <taxon>Agaricomycetidae</taxon>
        <taxon>Agaricales</taxon>
        <taxon>Marasmiineae</taxon>
        <taxon>Mycenaceae</taxon>
        <taxon>Favolaschia</taxon>
    </lineage>
</organism>
<name>A0AAW0CK06_9AGAR</name>
<evidence type="ECO:0000256" key="1">
    <source>
        <dbReference type="SAM" id="MobiDB-lite"/>
    </source>
</evidence>
<dbReference type="AlphaFoldDB" id="A0AAW0CK06"/>
<dbReference type="EMBL" id="JAWWNJ010000017">
    <property type="protein sequence ID" value="KAK7038638.1"/>
    <property type="molecule type" value="Genomic_DNA"/>
</dbReference>
<sequence>MNTNESEALHRGVSATSSAANSGQVLSESRSKREPRRPTYVKEERAASPHKGTLIFIIVTFAHSRSSSAPPISLAALVPTSTTHGSEFASRSGTRGYHRLRLPPPPCPNRRHKGILPSICPSWVNPTDHLHLQPHQYPHLHPHHPLGTHTPAPPHPSLSYHHHRADCATSLTAGFTSQNTRRSWRWTCTAAVRRKVGGEYRDGEG</sequence>
<dbReference type="Proteomes" id="UP001362999">
    <property type="component" value="Unassembled WGS sequence"/>
</dbReference>
<evidence type="ECO:0000313" key="3">
    <source>
        <dbReference type="Proteomes" id="UP001362999"/>
    </source>
</evidence>
<reference evidence="2 3" key="1">
    <citation type="journal article" date="2024" name="J Genomics">
        <title>Draft genome sequencing and assembly of Favolaschia claudopus CIRM-BRFM 2984 isolated from oak limbs.</title>
        <authorList>
            <person name="Navarro D."/>
            <person name="Drula E."/>
            <person name="Chaduli D."/>
            <person name="Cazenave R."/>
            <person name="Ahrendt S."/>
            <person name="Wang J."/>
            <person name="Lipzen A."/>
            <person name="Daum C."/>
            <person name="Barry K."/>
            <person name="Grigoriev I.V."/>
            <person name="Favel A."/>
            <person name="Rosso M.N."/>
            <person name="Martin F."/>
        </authorList>
    </citation>
    <scope>NUCLEOTIDE SEQUENCE [LARGE SCALE GENOMIC DNA]</scope>
    <source>
        <strain evidence="2 3">CIRM-BRFM 2984</strain>
    </source>
</reference>
<feature type="compositionally biased region" description="Basic and acidic residues" evidence="1">
    <location>
        <begin position="29"/>
        <end position="46"/>
    </location>
</feature>